<dbReference type="InterPro" id="IPR049052">
    <property type="entry name" value="nSTAND1"/>
</dbReference>
<evidence type="ECO:0000313" key="4">
    <source>
        <dbReference type="Proteomes" id="UP001589627"/>
    </source>
</evidence>
<dbReference type="RefSeq" id="WP_378197875.1">
    <property type="nucleotide sequence ID" value="NZ_JBHLZP010000043.1"/>
</dbReference>
<feature type="domain" description="Novel STAND NTPase 1" evidence="2">
    <location>
        <begin position="6"/>
        <end position="349"/>
    </location>
</feature>
<dbReference type="Proteomes" id="UP001589627">
    <property type="component" value="Unassembled WGS sequence"/>
</dbReference>
<reference evidence="3 4" key="1">
    <citation type="submission" date="2024-09" db="EMBL/GenBank/DDBJ databases">
        <authorList>
            <person name="Sun Q."/>
            <person name="Mori K."/>
        </authorList>
    </citation>
    <scope>NUCLEOTIDE SEQUENCE [LARGE SCALE GENOMIC DNA]</scope>
    <source>
        <strain evidence="3 4">TBRC 0563</strain>
    </source>
</reference>
<evidence type="ECO:0000256" key="1">
    <source>
        <dbReference type="SAM" id="MobiDB-lite"/>
    </source>
</evidence>
<gene>
    <name evidence="3" type="ORF">ACFFNX_08750</name>
</gene>
<dbReference type="Pfam" id="PF20703">
    <property type="entry name" value="nSTAND1"/>
    <property type="match status" value="1"/>
</dbReference>
<protein>
    <recommendedName>
        <fullName evidence="2">Novel STAND NTPase 1 domain-containing protein</fullName>
    </recommendedName>
</protein>
<sequence>MSTRSPFVGSRPFDTADEAIFHGRAREAAALAKLWRDHRVTILHGPAGVGKTSLLRAGVLPELGAGTDPRVLPIGRLAFLADFPLAALPDINPFTFALLASWYPEDSPTRIAGSSIRGLVRKNAGVDRHGDAVPVLAAIDQTDLLFSGTRDRDDHRRRFADELVEATAARHDLHLLIAVRTENLDELQTLLVRSGMPARQLTRFPLRAFSLSTARQVVSGPLSDTGHPLAASAGRLVDELGAGEAAIDPALLQIVCSRLWEELPRESGDDDERLPKAVDRALRDHCLRSLATVATAYGEWPSALTTWFRQVFGRKPDADGVTEGRRLTRDLPNTVVRALEDVRLLVADRPAGRRRYRLPQVRPRPVVRRRGREPAAERGRVARQDPVGPQAQLGRPRGERAGAGRGLRPAERPAERSAGHR</sequence>
<organism evidence="3 4">
    <name type="scientific">Actinoallomurus acaciae</name>
    <dbReference type="NCBI Taxonomy" id="502577"/>
    <lineage>
        <taxon>Bacteria</taxon>
        <taxon>Bacillati</taxon>
        <taxon>Actinomycetota</taxon>
        <taxon>Actinomycetes</taxon>
        <taxon>Streptosporangiales</taxon>
        <taxon>Thermomonosporaceae</taxon>
        <taxon>Actinoallomurus</taxon>
    </lineage>
</organism>
<evidence type="ECO:0000313" key="3">
    <source>
        <dbReference type="EMBL" id="MFB9832273.1"/>
    </source>
</evidence>
<feature type="region of interest" description="Disordered" evidence="1">
    <location>
        <begin position="356"/>
        <end position="421"/>
    </location>
</feature>
<dbReference type="EMBL" id="JBHLZP010000043">
    <property type="protein sequence ID" value="MFB9832273.1"/>
    <property type="molecule type" value="Genomic_DNA"/>
</dbReference>
<name>A0ABV5YB82_9ACTN</name>
<keyword evidence="4" id="KW-1185">Reference proteome</keyword>
<dbReference type="Gene3D" id="3.40.50.300">
    <property type="entry name" value="P-loop containing nucleotide triphosphate hydrolases"/>
    <property type="match status" value="1"/>
</dbReference>
<dbReference type="InterPro" id="IPR027417">
    <property type="entry name" value="P-loop_NTPase"/>
</dbReference>
<feature type="compositionally biased region" description="Basic and acidic residues" evidence="1">
    <location>
        <begin position="396"/>
        <end position="421"/>
    </location>
</feature>
<evidence type="ECO:0000259" key="2">
    <source>
        <dbReference type="Pfam" id="PF20703"/>
    </source>
</evidence>
<feature type="compositionally biased region" description="Basic and acidic residues" evidence="1">
    <location>
        <begin position="372"/>
        <end position="383"/>
    </location>
</feature>
<accession>A0ABV5YB82</accession>
<comment type="caution">
    <text evidence="3">The sequence shown here is derived from an EMBL/GenBank/DDBJ whole genome shotgun (WGS) entry which is preliminary data.</text>
</comment>
<proteinExistence type="predicted"/>